<gene>
    <name evidence="8" type="ORF">GO986_16340</name>
</gene>
<dbReference type="Gene3D" id="3.90.120.10">
    <property type="entry name" value="DNA Methylase, subunit A, domain 2"/>
    <property type="match status" value="1"/>
</dbReference>
<dbReference type="GO" id="GO:0032259">
    <property type="term" value="P:methylation"/>
    <property type="evidence" value="ECO:0007669"/>
    <property type="project" value="UniProtKB-KW"/>
</dbReference>
<organism evidence="8 9">
    <name type="scientific">Deinococcus arboris</name>
    <dbReference type="NCBI Taxonomy" id="2682977"/>
    <lineage>
        <taxon>Bacteria</taxon>
        <taxon>Thermotogati</taxon>
        <taxon>Deinococcota</taxon>
        <taxon>Deinococci</taxon>
        <taxon>Deinococcales</taxon>
        <taxon>Deinococcaceae</taxon>
        <taxon>Deinococcus</taxon>
    </lineage>
</organism>
<keyword evidence="4 6" id="KW-0949">S-adenosyl-L-methionine</keyword>
<reference evidence="8 9" key="1">
    <citation type="submission" date="2019-12" db="EMBL/GenBank/DDBJ databases">
        <title>Deinococcus sp. HMF7620 Genome sequencing and assembly.</title>
        <authorList>
            <person name="Kang H."/>
            <person name="Kim H."/>
            <person name="Joh K."/>
        </authorList>
    </citation>
    <scope>NUCLEOTIDE SEQUENCE [LARGE SCALE GENOMIC DNA]</scope>
    <source>
        <strain evidence="8 9">HMF7620</strain>
    </source>
</reference>
<protein>
    <recommendedName>
        <fullName evidence="1">DNA (cytosine-5-)-methyltransferase</fullName>
        <ecNumber evidence="1">2.1.1.37</ecNumber>
    </recommendedName>
</protein>
<dbReference type="GO" id="GO:0003886">
    <property type="term" value="F:DNA (cytosine-5-)-methyltransferase activity"/>
    <property type="evidence" value="ECO:0007669"/>
    <property type="project" value="UniProtKB-EC"/>
</dbReference>
<dbReference type="PANTHER" id="PTHR10629:SF52">
    <property type="entry name" value="DNA (CYTOSINE-5)-METHYLTRANSFERASE 1"/>
    <property type="match status" value="1"/>
</dbReference>
<keyword evidence="9" id="KW-1185">Reference proteome</keyword>
<name>A0A7C9LQ62_9DEIO</name>
<dbReference type="Proteomes" id="UP000483286">
    <property type="component" value="Unassembled WGS sequence"/>
</dbReference>
<dbReference type="AlphaFoldDB" id="A0A7C9LQ62"/>
<dbReference type="InterPro" id="IPR029063">
    <property type="entry name" value="SAM-dependent_MTases_sf"/>
</dbReference>
<comment type="caution">
    <text evidence="6">Lacks conserved residue(s) required for the propagation of feature annotation.</text>
</comment>
<evidence type="ECO:0000256" key="1">
    <source>
        <dbReference type="ARBA" id="ARBA00011975"/>
    </source>
</evidence>
<accession>A0A7C9LQ62</accession>
<dbReference type="PRINTS" id="PR00105">
    <property type="entry name" value="C5METTRFRASE"/>
</dbReference>
<proteinExistence type="inferred from homology"/>
<evidence type="ECO:0000256" key="2">
    <source>
        <dbReference type="ARBA" id="ARBA00022603"/>
    </source>
</evidence>
<keyword evidence="3 6" id="KW-0808">Transferase</keyword>
<dbReference type="Pfam" id="PF00145">
    <property type="entry name" value="DNA_methylase"/>
    <property type="match status" value="3"/>
</dbReference>
<evidence type="ECO:0000256" key="7">
    <source>
        <dbReference type="SAM" id="MobiDB-lite"/>
    </source>
</evidence>
<dbReference type="SUPFAM" id="SSF53335">
    <property type="entry name" value="S-adenosyl-L-methionine-dependent methyltransferases"/>
    <property type="match status" value="1"/>
</dbReference>
<evidence type="ECO:0000256" key="4">
    <source>
        <dbReference type="ARBA" id="ARBA00022691"/>
    </source>
</evidence>
<dbReference type="EC" id="2.1.1.37" evidence="1"/>
<keyword evidence="5" id="KW-0680">Restriction system</keyword>
<evidence type="ECO:0000256" key="6">
    <source>
        <dbReference type="PROSITE-ProRule" id="PRU01016"/>
    </source>
</evidence>
<dbReference type="RefSeq" id="WP_157460375.1">
    <property type="nucleotide sequence ID" value="NZ_WQLB01000026.1"/>
</dbReference>
<evidence type="ECO:0000256" key="3">
    <source>
        <dbReference type="ARBA" id="ARBA00022679"/>
    </source>
</evidence>
<dbReference type="PANTHER" id="PTHR10629">
    <property type="entry name" value="CYTOSINE-SPECIFIC METHYLTRANSFERASE"/>
    <property type="match status" value="1"/>
</dbReference>
<feature type="compositionally biased region" description="Basic residues" evidence="7">
    <location>
        <begin position="176"/>
        <end position="191"/>
    </location>
</feature>
<feature type="region of interest" description="Disordered" evidence="7">
    <location>
        <begin position="168"/>
        <end position="204"/>
    </location>
</feature>
<sequence length="740" mass="80215">MKKTPKTPSARDTLFSYLLGSDDIAGKKIVDLFAGGGGVSLGIELALGRSPDVAINHDEEAIAMHQHNHPNTRHYQSDIFEVDPKEAVGDAEVALLWLSPDCKHHSRAKGGRPLDQKIRSLAWVGQKWAGKVRPDVIVLENVPDFQHWGRLVAQRGVTEVQPDGKVKKIQAPWPNKPKRRGKQCRRFKRGMAKQQRPRGPIMTDADGHTLLVADKRPRYRGRTFRHFVRGLEQLGYVVEYRTLRADEYGVPTIRERFFLVARRDGKAISWPEPTHGQGRLPVKTAASCIDWSIPTRTIFEQHARRRKDLEPKTLTRVAMGVNKFVLGAQTPFLVQCNHGGHNSRQQPVTQPSITVTAAHGTGVVTPFLAPMTFDNRAEAVTGPLSTITTQGNRHLLVAPLLAPRYGERDGQAPRCGTVDAPLPTVTTGANGARLAVAHITKFVTGAVGNPADAPIGTICAGGQTERPGASSVFGVVAAHIVRHNGGGLKPEHAGYAADEPARTILAQGGPQALVSAALVQYNAANDAQSLAEPCRTVSTRDRYALMTAHLSTYYGDKSAEGDGRGQGLDAPAATVTTGNRHALTTVHVLRQFGTSDARPVDAPLGSLTSCVKDGVISTHLVAGLDEETWRGARRVYAFLAEFCPKALEKVLAEDRAQGLVTLVVGGEKYVIWDIGMRMLEPRELYRCQGFPDTYSIDFSIKGTPLSKASQVRMCGNSVPPPLVAAIVGAQFSEALREAAD</sequence>
<dbReference type="Gene3D" id="3.40.50.150">
    <property type="entry name" value="Vaccinia Virus protein VP39"/>
    <property type="match status" value="1"/>
</dbReference>
<evidence type="ECO:0000256" key="5">
    <source>
        <dbReference type="ARBA" id="ARBA00022747"/>
    </source>
</evidence>
<keyword evidence="2 6" id="KW-0489">Methyltransferase</keyword>
<evidence type="ECO:0000313" key="9">
    <source>
        <dbReference type="Proteomes" id="UP000483286"/>
    </source>
</evidence>
<dbReference type="PROSITE" id="PS51679">
    <property type="entry name" value="SAM_MT_C5"/>
    <property type="match status" value="1"/>
</dbReference>
<dbReference type="InterPro" id="IPR001525">
    <property type="entry name" value="C5_MeTfrase"/>
</dbReference>
<comment type="similarity">
    <text evidence="6">Belongs to the class I-like SAM-binding methyltransferase superfamily. C5-methyltransferase family.</text>
</comment>
<dbReference type="GO" id="GO:0009307">
    <property type="term" value="P:DNA restriction-modification system"/>
    <property type="evidence" value="ECO:0007669"/>
    <property type="project" value="UniProtKB-KW"/>
</dbReference>
<comment type="caution">
    <text evidence="8">The sequence shown here is derived from an EMBL/GenBank/DDBJ whole genome shotgun (WGS) entry which is preliminary data.</text>
</comment>
<dbReference type="InterPro" id="IPR050390">
    <property type="entry name" value="C5-Methyltransferase"/>
</dbReference>
<evidence type="ECO:0000313" key="8">
    <source>
        <dbReference type="EMBL" id="MVN88316.1"/>
    </source>
</evidence>
<dbReference type="EMBL" id="WQLB01000026">
    <property type="protein sequence ID" value="MVN88316.1"/>
    <property type="molecule type" value="Genomic_DNA"/>
</dbReference>
<dbReference type="GO" id="GO:0044027">
    <property type="term" value="P:negative regulation of gene expression via chromosomal CpG island methylation"/>
    <property type="evidence" value="ECO:0007669"/>
    <property type="project" value="TreeGrafter"/>
</dbReference>
<dbReference type="GO" id="GO:0003677">
    <property type="term" value="F:DNA binding"/>
    <property type="evidence" value="ECO:0007669"/>
    <property type="project" value="TreeGrafter"/>
</dbReference>